<dbReference type="InterPro" id="IPR005790">
    <property type="entry name" value="DNA_polIII_delta"/>
</dbReference>
<dbReference type="Gene3D" id="1.10.8.60">
    <property type="match status" value="1"/>
</dbReference>
<evidence type="ECO:0000256" key="7">
    <source>
        <dbReference type="ARBA" id="ARBA00034754"/>
    </source>
</evidence>
<dbReference type="EC" id="2.7.7.7" evidence="1"/>
<keyword evidence="4" id="KW-0548">Nucleotidyltransferase</keyword>
<comment type="catalytic activity">
    <reaction evidence="8">
        <text>DNA(n) + a 2'-deoxyribonucleoside 5'-triphosphate = DNA(n+1) + diphosphate</text>
        <dbReference type="Rhea" id="RHEA:22508"/>
        <dbReference type="Rhea" id="RHEA-COMP:17339"/>
        <dbReference type="Rhea" id="RHEA-COMP:17340"/>
        <dbReference type="ChEBI" id="CHEBI:33019"/>
        <dbReference type="ChEBI" id="CHEBI:61560"/>
        <dbReference type="ChEBI" id="CHEBI:173112"/>
        <dbReference type="EC" id="2.7.7.7"/>
    </reaction>
</comment>
<reference evidence="10 11" key="1">
    <citation type="submission" date="2020-08" db="EMBL/GenBank/DDBJ databases">
        <title>Genome sequence of Rhizobiales bacterium strain IZ6.</title>
        <authorList>
            <person name="Nakai R."/>
            <person name="Naganuma T."/>
        </authorList>
    </citation>
    <scope>NUCLEOTIDE SEQUENCE [LARGE SCALE GENOMIC DNA]</scope>
    <source>
        <strain evidence="10 11">IZ6</strain>
    </source>
</reference>
<dbReference type="EMBL" id="AP023361">
    <property type="protein sequence ID" value="BCJ89307.1"/>
    <property type="molecule type" value="Genomic_DNA"/>
</dbReference>
<keyword evidence="6" id="KW-0239">DNA-directed DNA polymerase</keyword>
<dbReference type="SUPFAM" id="SSF48019">
    <property type="entry name" value="post-AAA+ oligomerization domain-like"/>
    <property type="match status" value="1"/>
</dbReference>
<evidence type="ECO:0000259" key="9">
    <source>
        <dbReference type="Pfam" id="PF06144"/>
    </source>
</evidence>
<dbReference type="Pfam" id="PF06144">
    <property type="entry name" value="DNA_pol3_delta"/>
    <property type="match status" value="1"/>
</dbReference>
<evidence type="ECO:0000256" key="1">
    <source>
        <dbReference type="ARBA" id="ARBA00012417"/>
    </source>
</evidence>
<dbReference type="GO" id="GO:0003677">
    <property type="term" value="F:DNA binding"/>
    <property type="evidence" value="ECO:0007669"/>
    <property type="project" value="InterPro"/>
</dbReference>
<organism evidence="10 11">
    <name type="scientific">Terrihabitans soli</name>
    <dbReference type="NCBI Taxonomy" id="708113"/>
    <lineage>
        <taxon>Bacteria</taxon>
        <taxon>Pseudomonadati</taxon>
        <taxon>Pseudomonadota</taxon>
        <taxon>Alphaproteobacteria</taxon>
        <taxon>Hyphomicrobiales</taxon>
        <taxon>Terrihabitans</taxon>
    </lineage>
</organism>
<dbReference type="RefSeq" id="WP_222876034.1">
    <property type="nucleotide sequence ID" value="NZ_AP023361.1"/>
</dbReference>
<protein>
    <recommendedName>
        <fullName evidence="2">DNA polymerase III subunit delta</fullName>
        <ecNumber evidence="1">2.7.7.7</ecNumber>
    </recommendedName>
</protein>
<keyword evidence="3" id="KW-0808">Transferase</keyword>
<dbReference type="Proteomes" id="UP000515317">
    <property type="component" value="Chromosome"/>
</dbReference>
<proteinExistence type="inferred from homology"/>
<evidence type="ECO:0000313" key="11">
    <source>
        <dbReference type="Proteomes" id="UP000515317"/>
    </source>
</evidence>
<name>A0A6S6QN13_9HYPH</name>
<evidence type="ECO:0000256" key="3">
    <source>
        <dbReference type="ARBA" id="ARBA00022679"/>
    </source>
</evidence>
<evidence type="ECO:0000256" key="5">
    <source>
        <dbReference type="ARBA" id="ARBA00022705"/>
    </source>
</evidence>
<dbReference type="PANTHER" id="PTHR34388:SF1">
    <property type="entry name" value="DNA POLYMERASE III SUBUNIT DELTA"/>
    <property type="match status" value="1"/>
</dbReference>
<feature type="domain" description="DNA polymerase III delta N-terminal" evidence="9">
    <location>
        <begin position="24"/>
        <end position="89"/>
    </location>
</feature>
<dbReference type="KEGG" id="tso:IZ6_00420"/>
<dbReference type="AlphaFoldDB" id="A0A6S6QN13"/>
<keyword evidence="11" id="KW-1185">Reference proteome</keyword>
<dbReference type="GO" id="GO:0003887">
    <property type="term" value="F:DNA-directed DNA polymerase activity"/>
    <property type="evidence" value="ECO:0007669"/>
    <property type="project" value="UniProtKB-KW"/>
</dbReference>
<gene>
    <name evidence="10" type="primary">holA</name>
    <name evidence="10" type="ORF">IZ6_00420</name>
</gene>
<dbReference type="PANTHER" id="PTHR34388">
    <property type="entry name" value="DNA POLYMERASE III SUBUNIT DELTA"/>
    <property type="match status" value="1"/>
</dbReference>
<evidence type="ECO:0000256" key="8">
    <source>
        <dbReference type="ARBA" id="ARBA00049244"/>
    </source>
</evidence>
<evidence type="ECO:0000313" key="10">
    <source>
        <dbReference type="EMBL" id="BCJ89307.1"/>
    </source>
</evidence>
<dbReference type="InterPro" id="IPR010372">
    <property type="entry name" value="DNA_pol3_delta_N"/>
</dbReference>
<accession>A0A6S6QN13</accession>
<dbReference type="SUPFAM" id="SSF52540">
    <property type="entry name" value="P-loop containing nucleoside triphosphate hydrolases"/>
    <property type="match status" value="1"/>
</dbReference>
<dbReference type="GO" id="GO:0006261">
    <property type="term" value="P:DNA-templated DNA replication"/>
    <property type="evidence" value="ECO:0007669"/>
    <property type="project" value="TreeGrafter"/>
</dbReference>
<dbReference type="InterPro" id="IPR008921">
    <property type="entry name" value="DNA_pol3_clamp-load_cplx_C"/>
</dbReference>
<evidence type="ECO:0000256" key="6">
    <source>
        <dbReference type="ARBA" id="ARBA00022932"/>
    </source>
</evidence>
<sequence length="334" mass="35179">MVAIKAAGADAFVARPDPNVFCFLVYGPDSGLVAERAAHLAKSAVDDPNDAFSLVRIDGDDLASDPERLLDEAHTVALFGGRRAIWIRAGSRPIQAAVEKLLAGPAPDARIVVEAGNLGKGAPLRTMCEKSPKAAALPCFADNEAGISKLIDKELGEAGLKIDPNARQALLALLGADRMATRQEIDKLALYAHGEERVTLAHVDAAVADVSAVALDDAVDAAFAGNTDGLERGLAALDASGIPASAALLAALRHAIQLHKVRASGQEIERAWPHLHFRRKGLVEMALSRFSTARMDAAVQRLAQAVLEGRRSGALGETIARRALASIALEAKRR</sequence>
<evidence type="ECO:0000256" key="4">
    <source>
        <dbReference type="ARBA" id="ARBA00022695"/>
    </source>
</evidence>
<evidence type="ECO:0000256" key="2">
    <source>
        <dbReference type="ARBA" id="ARBA00017703"/>
    </source>
</evidence>
<dbReference type="GO" id="GO:0009360">
    <property type="term" value="C:DNA polymerase III complex"/>
    <property type="evidence" value="ECO:0007669"/>
    <property type="project" value="InterPro"/>
</dbReference>
<keyword evidence="5" id="KW-0235">DNA replication</keyword>
<dbReference type="Gene3D" id="3.40.50.300">
    <property type="entry name" value="P-loop containing nucleotide triphosphate hydrolases"/>
    <property type="match status" value="1"/>
</dbReference>
<comment type="similarity">
    <text evidence="7">Belongs to the DNA polymerase HolA subunit family.</text>
</comment>
<dbReference type="InterPro" id="IPR027417">
    <property type="entry name" value="P-loop_NTPase"/>
</dbReference>
<dbReference type="NCBIfam" id="TIGR01128">
    <property type="entry name" value="holA"/>
    <property type="match status" value="1"/>
</dbReference>